<dbReference type="VEuPathDB" id="GiardiaDB:GLP15_759"/>
<dbReference type="OrthoDB" id="10251580at2759"/>
<dbReference type="AlphaFoldDB" id="E1EXZ5"/>
<evidence type="ECO:0000313" key="2">
    <source>
        <dbReference type="Proteomes" id="UP000008974"/>
    </source>
</evidence>
<reference evidence="1 2" key="1">
    <citation type="journal article" date="2010" name="BMC Genomics">
        <title>Genome analysis and comparative genomics of a Giardia intestinalis assemblage E isolate.</title>
        <authorList>
            <person name="Jerlstrom-Hultqvist J."/>
            <person name="Franzen O."/>
            <person name="Ankarklev J."/>
            <person name="Xu F."/>
            <person name="Nohynkova E."/>
            <person name="Andersson J.O."/>
            <person name="Svard S.G."/>
            <person name="Andersson B."/>
        </authorList>
    </citation>
    <scope>NUCLEOTIDE SEQUENCE [LARGE SCALE GENOMIC DNA]</scope>
    <source>
        <strain evidence="1 2">P15</strain>
    </source>
</reference>
<dbReference type="OMA" id="ALPTACI"/>
<comment type="caution">
    <text evidence="1">The sequence shown here is derived from an EMBL/GenBank/DDBJ whole genome shotgun (WGS) entry which is preliminary data.</text>
</comment>
<name>E1EXZ5_GIAIA</name>
<evidence type="ECO:0000313" key="1">
    <source>
        <dbReference type="EMBL" id="EFO64979.1"/>
    </source>
</evidence>
<organism evidence="1 2">
    <name type="scientific">Giardia intestinalis (strain P15)</name>
    <name type="common">Giardia lamblia</name>
    <dbReference type="NCBI Taxonomy" id="658858"/>
    <lineage>
        <taxon>Eukaryota</taxon>
        <taxon>Metamonada</taxon>
        <taxon>Diplomonadida</taxon>
        <taxon>Hexamitidae</taxon>
        <taxon>Giardiinae</taxon>
        <taxon>Giardia</taxon>
    </lineage>
</organism>
<feature type="non-terminal residue" evidence="1">
    <location>
        <position position="103"/>
    </location>
</feature>
<dbReference type="EMBL" id="ACVC01000054">
    <property type="protein sequence ID" value="EFO64979.1"/>
    <property type="molecule type" value="Genomic_DNA"/>
</dbReference>
<accession>E1EXZ5</accession>
<gene>
    <name evidence="1" type="ORF">GLP15_759</name>
</gene>
<sequence length="103" mass="11987">MKILKMNTTDQRRPALLIPLIFPPGLDITKQKQVKTHVESFTDAICDAVFLRKRKSPKMMVELSLLRAQPEYNVIQRIILDKLKKQRGLEQHVQLVTYPFEGT</sequence>
<proteinExistence type="predicted"/>
<dbReference type="Proteomes" id="UP000008974">
    <property type="component" value="Unassembled WGS sequence"/>
</dbReference>
<protein>
    <submittedName>
        <fullName evidence="1">Uncharacterized protein</fullName>
    </submittedName>
</protein>